<evidence type="ECO:0000256" key="2">
    <source>
        <dbReference type="ARBA" id="ARBA00023242"/>
    </source>
</evidence>
<keyword evidence="5" id="KW-1185">Reference proteome</keyword>
<dbReference type="Proteomes" id="UP000234275">
    <property type="component" value="Unassembled WGS sequence"/>
</dbReference>
<organism evidence="4 5">
    <name type="scientific">Aspergillus steynii IBT 23096</name>
    <dbReference type="NCBI Taxonomy" id="1392250"/>
    <lineage>
        <taxon>Eukaryota</taxon>
        <taxon>Fungi</taxon>
        <taxon>Dikarya</taxon>
        <taxon>Ascomycota</taxon>
        <taxon>Pezizomycotina</taxon>
        <taxon>Eurotiomycetes</taxon>
        <taxon>Eurotiomycetidae</taxon>
        <taxon>Eurotiales</taxon>
        <taxon>Aspergillaceae</taxon>
        <taxon>Aspergillus</taxon>
        <taxon>Aspergillus subgen. Circumdati</taxon>
    </lineage>
</organism>
<accession>A0A2I2GMK4</accession>
<dbReference type="GeneID" id="36551172"/>
<sequence>MLDSASNGKPSSPQSSSSHASSPISQTKSNQPVDLPQSFWSDKEAQDACLMRYFVEELAPWFDTCDAAKNFALIAPQRAKSCPPLLYAIFSASARHLSRRQIINGNEILFAGKKLPSLGEERALEYQSLCISHLMSLSGDTTEVQDENLLAAAVILRFYEEYDAPLVGIDDETYLRGTQVFLDAQSTAAMQSGGLRRAAFWVAFRQEWHRAFIKQRGFRFNSHCCASSAYRSLEPVDDNTWTNRMVLHCTDVVDYCYGEDSSLARYDELWDYILRWQSLVPSTFNPLYSREPDPGGTEVFPEIWYLDDCIVTATQHLLLARICLVAYDPRTPRMGPGRKDAVAKGEAEIKRNLFELCGIARSNKTAPALVMACMGVTMCGDIVTSRVEQEALFDILVKLEEVHALSSSRAQMQLKEAWGWDGVMPT</sequence>
<dbReference type="InterPro" id="IPR021858">
    <property type="entry name" value="Fun_TF"/>
</dbReference>
<dbReference type="Pfam" id="PF11951">
    <property type="entry name" value="Fungal_trans_2"/>
    <property type="match status" value="1"/>
</dbReference>
<comment type="caution">
    <text evidence="4">The sequence shown here is derived from an EMBL/GenBank/DDBJ whole genome shotgun (WGS) entry which is preliminary data.</text>
</comment>
<protein>
    <recommendedName>
        <fullName evidence="6">ARCA-like protein</fullName>
    </recommendedName>
</protein>
<comment type="subcellular location">
    <subcellularLocation>
        <location evidence="1">Nucleus</location>
    </subcellularLocation>
</comment>
<name>A0A2I2GMK4_9EURO</name>
<dbReference type="GO" id="GO:0003700">
    <property type="term" value="F:DNA-binding transcription factor activity"/>
    <property type="evidence" value="ECO:0007669"/>
    <property type="project" value="TreeGrafter"/>
</dbReference>
<dbReference type="VEuPathDB" id="FungiDB:P170DRAFT_344579"/>
<proteinExistence type="predicted"/>
<evidence type="ECO:0000256" key="3">
    <source>
        <dbReference type="SAM" id="MobiDB-lite"/>
    </source>
</evidence>
<gene>
    <name evidence="4" type="ORF">P170DRAFT_344579</name>
</gene>
<dbReference type="PANTHER" id="PTHR37534">
    <property type="entry name" value="TRANSCRIPTIONAL ACTIVATOR PROTEIN UGA3"/>
    <property type="match status" value="1"/>
</dbReference>
<dbReference type="STRING" id="1392250.A0A2I2GMK4"/>
<dbReference type="GO" id="GO:0005634">
    <property type="term" value="C:nucleus"/>
    <property type="evidence" value="ECO:0007669"/>
    <property type="project" value="UniProtKB-SubCell"/>
</dbReference>
<dbReference type="PANTHER" id="PTHR37534:SF2">
    <property type="entry name" value="N-ACETYLTRANSFERASE DOMAIN-CONTAINING PROTEIN"/>
    <property type="match status" value="1"/>
</dbReference>
<evidence type="ECO:0000313" key="5">
    <source>
        <dbReference type="Proteomes" id="UP000234275"/>
    </source>
</evidence>
<evidence type="ECO:0008006" key="6">
    <source>
        <dbReference type="Google" id="ProtNLM"/>
    </source>
</evidence>
<dbReference type="EMBL" id="MSFO01000001">
    <property type="protein sequence ID" value="PLB54079.1"/>
    <property type="molecule type" value="Genomic_DNA"/>
</dbReference>
<dbReference type="GO" id="GO:0045944">
    <property type="term" value="P:positive regulation of transcription by RNA polymerase II"/>
    <property type="evidence" value="ECO:0007669"/>
    <property type="project" value="TreeGrafter"/>
</dbReference>
<feature type="compositionally biased region" description="Low complexity" evidence="3">
    <location>
        <begin position="1"/>
        <end position="25"/>
    </location>
</feature>
<evidence type="ECO:0000313" key="4">
    <source>
        <dbReference type="EMBL" id="PLB54079.1"/>
    </source>
</evidence>
<keyword evidence="2" id="KW-0539">Nucleus</keyword>
<reference evidence="4 5" key="1">
    <citation type="submission" date="2016-12" db="EMBL/GenBank/DDBJ databases">
        <title>The genomes of Aspergillus section Nigri reveals drivers in fungal speciation.</title>
        <authorList>
            <consortium name="DOE Joint Genome Institute"/>
            <person name="Vesth T.C."/>
            <person name="Nybo J."/>
            <person name="Theobald S."/>
            <person name="Brandl J."/>
            <person name="Frisvad J.C."/>
            <person name="Nielsen K.F."/>
            <person name="Lyhne E.K."/>
            <person name="Kogle M.E."/>
            <person name="Kuo A."/>
            <person name="Riley R."/>
            <person name="Clum A."/>
            <person name="Nolan M."/>
            <person name="Lipzen A."/>
            <person name="Salamov A."/>
            <person name="Henrissat B."/>
            <person name="Wiebenga A."/>
            <person name="De Vries R.P."/>
            <person name="Grigoriev I.V."/>
            <person name="Mortensen U.H."/>
            <person name="Andersen M.R."/>
            <person name="Baker S.E."/>
        </authorList>
    </citation>
    <scope>NUCLEOTIDE SEQUENCE [LARGE SCALE GENOMIC DNA]</scope>
    <source>
        <strain evidence="4 5">IBT 23096</strain>
    </source>
</reference>
<dbReference type="AlphaFoldDB" id="A0A2I2GMK4"/>
<dbReference type="RefSeq" id="XP_024709381.1">
    <property type="nucleotide sequence ID" value="XM_024843472.1"/>
</dbReference>
<feature type="region of interest" description="Disordered" evidence="3">
    <location>
        <begin position="1"/>
        <end position="37"/>
    </location>
</feature>
<evidence type="ECO:0000256" key="1">
    <source>
        <dbReference type="ARBA" id="ARBA00004123"/>
    </source>
</evidence>
<dbReference type="OrthoDB" id="407832at2759"/>
<dbReference type="GO" id="GO:0000976">
    <property type="term" value="F:transcription cis-regulatory region binding"/>
    <property type="evidence" value="ECO:0007669"/>
    <property type="project" value="TreeGrafter"/>
</dbReference>